<reference evidence="8" key="1">
    <citation type="submission" date="2016-06" db="EMBL/GenBank/DDBJ databases">
        <authorList>
            <person name="Varghese N."/>
            <person name="Submissions Spin"/>
        </authorList>
    </citation>
    <scope>NUCLEOTIDE SEQUENCE [LARGE SCALE GENOMIC DNA]</scope>
    <source>
        <strain evidence="8">DSM 44100</strain>
    </source>
</reference>
<dbReference type="PANTHER" id="PTHR48105">
    <property type="entry name" value="THIOREDOXIN REDUCTASE 1-RELATED-RELATED"/>
    <property type="match status" value="1"/>
</dbReference>
<dbReference type="Gene3D" id="3.40.50.150">
    <property type="entry name" value="Vaccinia Virus protein VP39"/>
    <property type="match status" value="1"/>
</dbReference>
<feature type="compositionally biased region" description="Low complexity" evidence="4">
    <location>
        <begin position="90"/>
        <end position="103"/>
    </location>
</feature>
<evidence type="ECO:0000259" key="5">
    <source>
        <dbReference type="Pfam" id="PF07992"/>
    </source>
</evidence>
<dbReference type="GO" id="GO:0004791">
    <property type="term" value="F:thioredoxin-disulfide reductase (NADPH) activity"/>
    <property type="evidence" value="ECO:0007669"/>
    <property type="project" value="UniProtKB-EC"/>
</dbReference>
<evidence type="ECO:0000256" key="3">
    <source>
        <dbReference type="ARBA" id="ARBA00048132"/>
    </source>
</evidence>
<dbReference type="STRING" id="121616.GA0070216_101482"/>
<dbReference type="SUPFAM" id="SSF51905">
    <property type="entry name" value="FAD/NAD(P)-binding domain"/>
    <property type="match status" value="1"/>
</dbReference>
<organism evidence="7 8">
    <name type="scientific">Micromonospora matsumotoense</name>
    <dbReference type="NCBI Taxonomy" id="121616"/>
    <lineage>
        <taxon>Bacteria</taxon>
        <taxon>Bacillati</taxon>
        <taxon>Actinomycetota</taxon>
        <taxon>Actinomycetes</taxon>
        <taxon>Micromonosporales</taxon>
        <taxon>Micromonosporaceae</taxon>
        <taxon>Micromonospora</taxon>
    </lineage>
</organism>
<dbReference type="InterPro" id="IPR029063">
    <property type="entry name" value="SAM-dependent_MTases_sf"/>
</dbReference>
<gene>
    <name evidence="7" type="ORF">GA0070216_101482</name>
</gene>
<dbReference type="Proteomes" id="UP000198797">
    <property type="component" value="Unassembled WGS sequence"/>
</dbReference>
<keyword evidence="2" id="KW-0560">Oxidoreductase</keyword>
<dbReference type="Gene3D" id="3.50.50.60">
    <property type="entry name" value="FAD/NAD(P)-binding domain"/>
    <property type="match status" value="3"/>
</dbReference>
<evidence type="ECO:0000259" key="6">
    <source>
        <dbReference type="Pfam" id="PF13649"/>
    </source>
</evidence>
<dbReference type="Pfam" id="PF13649">
    <property type="entry name" value="Methyltransf_25"/>
    <property type="match status" value="1"/>
</dbReference>
<dbReference type="InterPro" id="IPR023753">
    <property type="entry name" value="FAD/NAD-binding_dom"/>
</dbReference>
<dbReference type="PRINTS" id="PR00368">
    <property type="entry name" value="FADPNR"/>
</dbReference>
<evidence type="ECO:0000313" key="8">
    <source>
        <dbReference type="Proteomes" id="UP000198797"/>
    </source>
</evidence>
<dbReference type="InterPro" id="IPR036188">
    <property type="entry name" value="FAD/NAD-bd_sf"/>
</dbReference>
<accession>A0A1C4UGH9</accession>
<sequence length="613" mass="63759">MTYLVVHDVVVVGGGAAGLSGALALGRFRRDVVVVDGGAPRNAPADHVHNFLTNEGAPPATLYATGRAEVARYGVTLLDGTVTAAHPIDPAHLTDPAHPATAAHPHDDTASPHDTAMPHDDTAQPADPARPGDQAGPARFAVTLAEGRTLHTRRLLVTTGLVDELPDVPGLADRWGRDVLHCPYCHGWEVRDQAVGVLATGPMAAHQALLFRQLTDDVVVFTHTAGPLPADEAEKLAARGVTVVDGEVAQLEVTADRLTGVRLRSGVVVPRAALVVAPRFEARAAFLTGLGLTTEDFVVGGHAFGDRVTADATGATGVPGVWVAGNVTDPQATVIAAAAAGLKAAAALNADLIAEDTERAVAARRATAGRTGDGAGRQVSGDRGTDGGPGTDGGQVDGGHGTGDDAAVDEETARHWDELYQGRERRWSGRPNPHLVDVVGALPPGTALDLGCGEGGDAVWLARQGWRVTAVDVSTTALARSAAAVTAAGVAALVDFQRHDLARTFPAGVFDLVSAQFLQSPLDFPRAEVLRAAVRAVAPGGRLLVVEHGAVPPWGNAEHHHVRFPTPQETLADLDLDPDGWHVERLDAPQRQATGPNGEHGTLIDHLVLVRRR</sequence>
<evidence type="ECO:0000256" key="4">
    <source>
        <dbReference type="SAM" id="MobiDB-lite"/>
    </source>
</evidence>
<keyword evidence="8" id="KW-1185">Reference proteome</keyword>
<dbReference type="Pfam" id="PF07992">
    <property type="entry name" value="Pyr_redox_2"/>
    <property type="match status" value="1"/>
</dbReference>
<feature type="domain" description="FAD/NAD(P)-binding" evidence="5">
    <location>
        <begin position="7"/>
        <end position="338"/>
    </location>
</feature>
<evidence type="ECO:0000313" key="7">
    <source>
        <dbReference type="EMBL" id="SCE70805.1"/>
    </source>
</evidence>
<dbReference type="InterPro" id="IPR041698">
    <property type="entry name" value="Methyltransf_25"/>
</dbReference>
<comment type="catalytic activity">
    <reaction evidence="3">
        <text>[thioredoxin]-dithiol + NADP(+) = [thioredoxin]-disulfide + NADPH + H(+)</text>
        <dbReference type="Rhea" id="RHEA:20345"/>
        <dbReference type="Rhea" id="RHEA-COMP:10698"/>
        <dbReference type="Rhea" id="RHEA-COMP:10700"/>
        <dbReference type="ChEBI" id="CHEBI:15378"/>
        <dbReference type="ChEBI" id="CHEBI:29950"/>
        <dbReference type="ChEBI" id="CHEBI:50058"/>
        <dbReference type="ChEBI" id="CHEBI:57783"/>
        <dbReference type="ChEBI" id="CHEBI:58349"/>
        <dbReference type="EC" id="1.8.1.9"/>
    </reaction>
</comment>
<feature type="compositionally biased region" description="Gly residues" evidence="4">
    <location>
        <begin position="386"/>
        <end position="401"/>
    </location>
</feature>
<evidence type="ECO:0000256" key="2">
    <source>
        <dbReference type="ARBA" id="ARBA00023002"/>
    </source>
</evidence>
<dbReference type="SUPFAM" id="SSF53335">
    <property type="entry name" value="S-adenosyl-L-methionine-dependent methyltransferases"/>
    <property type="match status" value="1"/>
</dbReference>
<evidence type="ECO:0000256" key="1">
    <source>
        <dbReference type="ARBA" id="ARBA00022630"/>
    </source>
</evidence>
<dbReference type="GO" id="GO:0008757">
    <property type="term" value="F:S-adenosylmethionine-dependent methyltransferase activity"/>
    <property type="evidence" value="ECO:0007669"/>
    <property type="project" value="InterPro"/>
</dbReference>
<protein>
    <submittedName>
        <fullName evidence="7">Thioredoxin reductase</fullName>
    </submittedName>
</protein>
<feature type="domain" description="Methyltransferase" evidence="6">
    <location>
        <begin position="448"/>
        <end position="541"/>
    </location>
</feature>
<name>A0A1C4UGH9_9ACTN</name>
<dbReference type="EMBL" id="FMCU01000001">
    <property type="protein sequence ID" value="SCE70805.1"/>
    <property type="molecule type" value="Genomic_DNA"/>
</dbReference>
<dbReference type="CDD" id="cd02440">
    <property type="entry name" value="AdoMet_MTases"/>
    <property type="match status" value="1"/>
</dbReference>
<feature type="compositionally biased region" description="Basic and acidic residues" evidence="4">
    <location>
        <begin position="104"/>
        <end position="122"/>
    </location>
</feature>
<proteinExistence type="predicted"/>
<keyword evidence="1" id="KW-0285">Flavoprotein</keyword>
<dbReference type="InterPro" id="IPR050097">
    <property type="entry name" value="Ferredoxin-NADP_redctase_2"/>
</dbReference>
<feature type="region of interest" description="Disordered" evidence="4">
    <location>
        <begin position="88"/>
        <end position="136"/>
    </location>
</feature>
<feature type="region of interest" description="Disordered" evidence="4">
    <location>
        <begin position="364"/>
        <end position="411"/>
    </location>
</feature>
<dbReference type="AlphaFoldDB" id="A0A1C4UGH9"/>